<proteinExistence type="predicted"/>
<reference evidence="4 5" key="1">
    <citation type="submission" date="2015-10" db="EMBL/GenBank/DDBJ databases">
        <authorList>
            <person name="Gilbert D.G."/>
        </authorList>
    </citation>
    <scope>NUCLEOTIDE SEQUENCE [LARGE SCALE GENOMIC DNA]</scope>
    <source>
        <strain evidence="4">COMA1</strain>
    </source>
</reference>
<feature type="domain" description="OmpA-like" evidence="3">
    <location>
        <begin position="435"/>
        <end position="560"/>
    </location>
</feature>
<keyword evidence="5" id="KW-1185">Reference proteome</keyword>
<dbReference type="EMBL" id="CZQA01000011">
    <property type="protein sequence ID" value="CUS38569.1"/>
    <property type="molecule type" value="Genomic_DNA"/>
</dbReference>
<evidence type="ECO:0000259" key="3">
    <source>
        <dbReference type="PROSITE" id="PS51123"/>
    </source>
</evidence>
<dbReference type="GO" id="GO:0016020">
    <property type="term" value="C:membrane"/>
    <property type="evidence" value="ECO:0007669"/>
    <property type="project" value="UniProtKB-UniRule"/>
</dbReference>
<dbReference type="STRING" id="1742972.COMA1_50173"/>
<evidence type="ECO:0000256" key="1">
    <source>
        <dbReference type="PROSITE-ProRule" id="PRU00473"/>
    </source>
</evidence>
<organism evidence="4 5">
    <name type="scientific">Candidatus Nitrospira nitrosa</name>
    <dbReference type="NCBI Taxonomy" id="1742972"/>
    <lineage>
        <taxon>Bacteria</taxon>
        <taxon>Pseudomonadati</taxon>
        <taxon>Nitrospirota</taxon>
        <taxon>Nitrospiria</taxon>
        <taxon>Nitrospirales</taxon>
        <taxon>Nitrospiraceae</taxon>
        <taxon>Nitrospira</taxon>
    </lineage>
</organism>
<gene>
    <name evidence="4" type="ORF">COMA1_50173</name>
</gene>
<evidence type="ECO:0000313" key="4">
    <source>
        <dbReference type="EMBL" id="CUS38569.1"/>
    </source>
</evidence>
<dbReference type="OrthoDB" id="5347798at2"/>
<dbReference type="Proteomes" id="UP000199032">
    <property type="component" value="Unassembled WGS sequence"/>
</dbReference>
<dbReference type="InterPro" id="IPR036737">
    <property type="entry name" value="OmpA-like_sf"/>
</dbReference>
<dbReference type="PROSITE" id="PS51123">
    <property type="entry name" value="OMPA_2"/>
    <property type="match status" value="1"/>
</dbReference>
<keyword evidence="2" id="KW-0812">Transmembrane</keyword>
<keyword evidence="1 2" id="KW-0472">Membrane</keyword>
<accession>A0A0S4LNP7</accession>
<keyword evidence="2" id="KW-1133">Transmembrane helix</keyword>
<evidence type="ECO:0000313" key="5">
    <source>
        <dbReference type="Proteomes" id="UP000199032"/>
    </source>
</evidence>
<dbReference type="RefSeq" id="WP_090750846.1">
    <property type="nucleotide sequence ID" value="NZ_CZQA01000011.1"/>
</dbReference>
<protein>
    <recommendedName>
        <fullName evidence="3">OmpA-like domain-containing protein</fullName>
    </recommendedName>
</protein>
<sequence length="568" mass="64388">MPDLQEQTPKAPPQDGNLEELQALLLKKERDRLDLLEAERGRVDRLEDGLNQLDHHLRNKVVDATAVAKVLPDAIRQRSNSEQDQDLEESLESTFVSTFKRTVSSDNSRDLIAEVISPVMMPAIRKAIAGAMEDIAQSMNRTLDHRRLVWRWESWRTGRPFWEVVLEHTVKYQVERVFLFFKQDGVHLVDVHRHDIPPFELGKEDLVSSMFSAIQTAVQKFGQDEFQASEDASCKTFEWDDGKKVWIEHGPKAALAAVVRGVPPPSLRPALRDALDSIHWKLEEALQNFQGNKKPFEAARPYLESCLLQEKNDLLNEAGSARGRLSPAFMVMLVFLLIALIWGFTSYLEWRREADEKQRWAHFQDKVREKSGIHVTSVVVGDGKNGKTIVYGLRDPISDEPQEIAQEVGLLYEMIDFRLEPYHSLAPQLLRRRLHQLVQEIEKQQFDFEAGSWSLASASESTLQTLLGALREGDTLAQQLGSRMRVEIHGNTTEEGSAETNQRLALARAQRVVSALRGERFQVTDFLPIADSVEASAIADSQDFKLLRARRVSFLVIVNDSGSVGARS</sequence>
<dbReference type="AlphaFoldDB" id="A0A0S4LNP7"/>
<dbReference type="InterPro" id="IPR006665">
    <property type="entry name" value="OmpA-like"/>
</dbReference>
<evidence type="ECO:0000256" key="2">
    <source>
        <dbReference type="SAM" id="Phobius"/>
    </source>
</evidence>
<feature type="transmembrane region" description="Helical" evidence="2">
    <location>
        <begin position="328"/>
        <end position="350"/>
    </location>
</feature>
<dbReference type="Gene3D" id="3.30.1330.60">
    <property type="entry name" value="OmpA-like domain"/>
    <property type="match status" value="1"/>
</dbReference>
<name>A0A0S4LNP7_9BACT</name>
<dbReference type="SUPFAM" id="SSF103088">
    <property type="entry name" value="OmpA-like"/>
    <property type="match status" value="1"/>
</dbReference>